<dbReference type="RefSeq" id="WP_200243448.1">
    <property type="nucleotide sequence ID" value="NZ_NRRY01000015.1"/>
</dbReference>
<evidence type="ECO:0000313" key="3">
    <source>
        <dbReference type="Proteomes" id="UP001138768"/>
    </source>
</evidence>
<evidence type="ECO:0000256" key="1">
    <source>
        <dbReference type="ARBA" id="ARBA00022649"/>
    </source>
</evidence>
<organism evidence="2 3">
    <name type="scientific">Lamprobacter modestohalophilus</name>
    <dbReference type="NCBI Taxonomy" id="1064514"/>
    <lineage>
        <taxon>Bacteria</taxon>
        <taxon>Pseudomonadati</taxon>
        <taxon>Pseudomonadota</taxon>
        <taxon>Gammaproteobacteria</taxon>
        <taxon>Chromatiales</taxon>
        <taxon>Chromatiaceae</taxon>
        <taxon>Lamprobacter</taxon>
    </lineage>
</organism>
<dbReference type="InterPro" id="IPR035093">
    <property type="entry name" value="RelE/ParE_toxin_dom_sf"/>
</dbReference>
<dbReference type="EMBL" id="NRRY01000015">
    <property type="protein sequence ID" value="MBK1618888.1"/>
    <property type="molecule type" value="Genomic_DNA"/>
</dbReference>
<dbReference type="Gene3D" id="3.30.2310.20">
    <property type="entry name" value="RelE-like"/>
    <property type="match status" value="1"/>
</dbReference>
<reference evidence="2 3" key="1">
    <citation type="journal article" date="2020" name="Microorganisms">
        <title>Osmotic Adaptation and Compatible Solute Biosynthesis of Phototrophic Bacteria as Revealed from Genome Analyses.</title>
        <authorList>
            <person name="Imhoff J.F."/>
            <person name="Rahn T."/>
            <person name="Kunzel S."/>
            <person name="Keller A."/>
            <person name="Neulinger S.C."/>
        </authorList>
    </citation>
    <scope>NUCLEOTIDE SEQUENCE [LARGE SCALE GENOMIC DNA]</scope>
    <source>
        <strain evidence="2 3">DSM 25653</strain>
    </source>
</reference>
<proteinExistence type="predicted"/>
<dbReference type="AlphaFoldDB" id="A0A9X0W9R0"/>
<protein>
    <submittedName>
        <fullName evidence="2">Plasmid stabilization protein</fullName>
    </submittedName>
</protein>
<keyword evidence="3" id="KW-1185">Reference proteome</keyword>
<accession>A0A9X0W9R0</accession>
<gene>
    <name evidence="2" type="ORF">CKO42_10680</name>
</gene>
<name>A0A9X0W9R0_9GAMM</name>
<keyword evidence="1" id="KW-1277">Toxin-antitoxin system</keyword>
<dbReference type="InterPro" id="IPR007712">
    <property type="entry name" value="RelE/ParE_toxin"/>
</dbReference>
<evidence type="ECO:0000313" key="2">
    <source>
        <dbReference type="EMBL" id="MBK1618888.1"/>
    </source>
</evidence>
<sequence>MSYRFHPEAEAELNLSIDYYEAIEPGLGYDFALEVYAAIHRILDFPKAWATLDDDVRRSLVKRFPYGVLYSEESDGILILAVMNLHRAPDYWKHRV</sequence>
<dbReference type="Proteomes" id="UP001138768">
    <property type="component" value="Unassembled WGS sequence"/>
</dbReference>
<dbReference type="Pfam" id="PF05016">
    <property type="entry name" value="ParE_toxin"/>
    <property type="match status" value="1"/>
</dbReference>
<comment type="caution">
    <text evidence="2">The sequence shown here is derived from an EMBL/GenBank/DDBJ whole genome shotgun (WGS) entry which is preliminary data.</text>
</comment>